<reference evidence="1 2" key="1">
    <citation type="submission" date="2009-09" db="EMBL/GenBank/DDBJ databases">
        <authorList>
            <person name="Weinstock G."/>
            <person name="Sodergren E."/>
            <person name="Clifton S."/>
            <person name="Fulton L."/>
            <person name="Fulton B."/>
            <person name="Courtney L."/>
            <person name="Fronick C."/>
            <person name="Harrison M."/>
            <person name="Strong C."/>
            <person name="Farmer C."/>
            <person name="Delahaunty K."/>
            <person name="Markovic C."/>
            <person name="Hall O."/>
            <person name="Minx P."/>
            <person name="Tomlinson C."/>
            <person name="Mitreva M."/>
            <person name="Nelson J."/>
            <person name="Hou S."/>
            <person name="Wollam A."/>
            <person name="Pepin K.H."/>
            <person name="Johnson M."/>
            <person name="Bhonagiri V."/>
            <person name="Nash W.E."/>
            <person name="Warren W."/>
            <person name="Chinwalla A."/>
            <person name="Mardis E.R."/>
            <person name="Wilson R.K."/>
        </authorList>
    </citation>
    <scope>NUCLEOTIDE SEQUENCE [LARGE SCALE GENOMIC DNA]</scope>
    <source>
        <strain evidence="1 2">F0319</strain>
    </source>
</reference>
<accession>C9MTG2</accession>
<keyword evidence="2" id="KW-1185">Reference proteome</keyword>
<dbReference type="AlphaFoldDB" id="C9MTG2"/>
<dbReference type="Proteomes" id="UP000003327">
    <property type="component" value="Unassembled WGS sequence"/>
</dbReference>
<evidence type="ECO:0000313" key="1">
    <source>
        <dbReference type="EMBL" id="EEX17197.1"/>
    </source>
</evidence>
<protein>
    <submittedName>
        <fullName evidence="1">Uncharacterized protein</fullName>
    </submittedName>
</protein>
<comment type="caution">
    <text evidence="1">The sequence shown here is derived from an EMBL/GenBank/DDBJ whole genome shotgun (WGS) entry which is preliminary data.</text>
</comment>
<gene>
    <name evidence="1" type="ORF">HMPREF0973_02937</name>
</gene>
<organism evidence="1 2">
    <name type="scientific">Prevotella veroralis F0319</name>
    <dbReference type="NCBI Taxonomy" id="649761"/>
    <lineage>
        <taxon>Bacteria</taxon>
        <taxon>Pseudomonadati</taxon>
        <taxon>Bacteroidota</taxon>
        <taxon>Bacteroidia</taxon>
        <taxon>Bacteroidales</taxon>
        <taxon>Prevotellaceae</taxon>
        <taxon>Prevotella</taxon>
    </lineage>
</organism>
<name>C9MTG2_9BACT</name>
<dbReference type="STRING" id="649761.HMPREF0973_02937"/>
<dbReference type="EMBL" id="ACVA01000073">
    <property type="protein sequence ID" value="EEX17197.1"/>
    <property type="molecule type" value="Genomic_DNA"/>
</dbReference>
<sequence length="74" mass="8222">MGFPTRASVPTSRHYLWLEIPILTNYQQALLPLGEAGWGFQRGRLSLLCGATSNRTNNLQPVNSCTCQLELITC</sequence>
<evidence type="ECO:0000313" key="2">
    <source>
        <dbReference type="Proteomes" id="UP000003327"/>
    </source>
</evidence>
<proteinExistence type="predicted"/>
<dbReference type="HOGENOM" id="CLU_2684790_0_0_10"/>